<sequence length="70" mass="7634">MAAQGSLDECTILSICALEYLHGVINVKVSRRKSMAALRTPVHAELTTTSVCSALHLQTEMITTRSPFDD</sequence>
<reference evidence="1 2" key="1">
    <citation type="submission" date="2024-01" db="EMBL/GenBank/DDBJ databases">
        <title>The genomes of 5 underutilized Papilionoideae crops provide insights into root nodulation and disease resistanc.</title>
        <authorList>
            <person name="Jiang F."/>
        </authorList>
    </citation>
    <scope>NUCLEOTIDE SEQUENCE [LARGE SCALE GENOMIC DNA]</scope>
    <source>
        <strain evidence="1">LVBAO_FW01</strain>
        <tissue evidence="1">Leaves</tissue>
    </source>
</reference>
<accession>A0AAN9PYG8</accession>
<dbReference type="Proteomes" id="UP001367508">
    <property type="component" value="Unassembled WGS sequence"/>
</dbReference>
<name>A0AAN9PYG8_CANGL</name>
<dbReference type="AlphaFoldDB" id="A0AAN9PYG8"/>
<evidence type="ECO:0000313" key="1">
    <source>
        <dbReference type="EMBL" id="KAK7313068.1"/>
    </source>
</evidence>
<organism evidence="1 2">
    <name type="scientific">Canavalia gladiata</name>
    <name type="common">Sword bean</name>
    <name type="synonym">Dolichos gladiatus</name>
    <dbReference type="NCBI Taxonomy" id="3824"/>
    <lineage>
        <taxon>Eukaryota</taxon>
        <taxon>Viridiplantae</taxon>
        <taxon>Streptophyta</taxon>
        <taxon>Embryophyta</taxon>
        <taxon>Tracheophyta</taxon>
        <taxon>Spermatophyta</taxon>
        <taxon>Magnoliopsida</taxon>
        <taxon>eudicotyledons</taxon>
        <taxon>Gunneridae</taxon>
        <taxon>Pentapetalae</taxon>
        <taxon>rosids</taxon>
        <taxon>fabids</taxon>
        <taxon>Fabales</taxon>
        <taxon>Fabaceae</taxon>
        <taxon>Papilionoideae</taxon>
        <taxon>50 kb inversion clade</taxon>
        <taxon>NPAAA clade</taxon>
        <taxon>indigoferoid/millettioid clade</taxon>
        <taxon>Phaseoleae</taxon>
        <taxon>Canavalia</taxon>
    </lineage>
</organism>
<proteinExistence type="predicted"/>
<gene>
    <name evidence="1" type="ORF">VNO77_37441</name>
</gene>
<dbReference type="EMBL" id="JAYMYQ010000009">
    <property type="protein sequence ID" value="KAK7313068.1"/>
    <property type="molecule type" value="Genomic_DNA"/>
</dbReference>
<keyword evidence="2" id="KW-1185">Reference proteome</keyword>
<evidence type="ECO:0000313" key="2">
    <source>
        <dbReference type="Proteomes" id="UP001367508"/>
    </source>
</evidence>
<comment type="caution">
    <text evidence="1">The sequence shown here is derived from an EMBL/GenBank/DDBJ whole genome shotgun (WGS) entry which is preliminary data.</text>
</comment>
<protein>
    <submittedName>
        <fullName evidence="1">Uncharacterized protein</fullName>
    </submittedName>
</protein>